<dbReference type="OrthoDB" id="342531at2759"/>
<dbReference type="GO" id="GO:0006364">
    <property type="term" value="P:rRNA processing"/>
    <property type="evidence" value="ECO:0007669"/>
    <property type="project" value="EnsemblFungi"/>
</dbReference>
<organism evidence="5 6">
    <name type="scientific">Huiozyma naganishii (strain ATCC MYA-139 / BCRC 22969 / CBS 8797 / KCTC 17520 / NBRC 10181 / NCYC 3082 / Yp74L-3)</name>
    <name type="common">Yeast</name>
    <name type="synonym">Kazachstania naganishii</name>
    <dbReference type="NCBI Taxonomy" id="1071383"/>
    <lineage>
        <taxon>Eukaryota</taxon>
        <taxon>Fungi</taxon>
        <taxon>Dikarya</taxon>
        <taxon>Ascomycota</taxon>
        <taxon>Saccharomycotina</taxon>
        <taxon>Saccharomycetes</taxon>
        <taxon>Saccharomycetales</taxon>
        <taxon>Saccharomycetaceae</taxon>
        <taxon>Huiozyma</taxon>
    </lineage>
</organism>
<comment type="subcellular location">
    <subcellularLocation>
        <location evidence="1">Nucleus</location>
    </subcellularLocation>
</comment>
<evidence type="ECO:0008006" key="7">
    <source>
        <dbReference type="Google" id="ProtNLM"/>
    </source>
</evidence>
<dbReference type="InterPro" id="IPR016024">
    <property type="entry name" value="ARM-type_fold"/>
</dbReference>
<dbReference type="PANTHER" id="PTHR13213:SF2">
    <property type="entry name" value="MYB-BINDING PROTEIN 1A"/>
    <property type="match status" value="1"/>
</dbReference>
<keyword evidence="6" id="KW-1185">Reference proteome</keyword>
<dbReference type="HOGENOM" id="CLU_005212_1_0_1"/>
<evidence type="ECO:0000256" key="1">
    <source>
        <dbReference type="ARBA" id="ARBA00004123"/>
    </source>
</evidence>
<dbReference type="EMBL" id="HE978318">
    <property type="protein sequence ID" value="CCK70365.1"/>
    <property type="molecule type" value="Genomic_DNA"/>
</dbReference>
<dbReference type="RefSeq" id="XP_022464611.1">
    <property type="nucleotide sequence ID" value="XM_022608079.1"/>
</dbReference>
<dbReference type="STRING" id="1071383.J7R685"/>
<dbReference type="Pfam" id="PF04931">
    <property type="entry name" value="DNA_pol_phi"/>
    <property type="match status" value="1"/>
</dbReference>
<dbReference type="SUPFAM" id="SSF48371">
    <property type="entry name" value="ARM repeat"/>
    <property type="match status" value="1"/>
</dbReference>
<sequence length="1004" mass="113403">MTGKVNRDHFYKLASDLPEERLQAAVSLIKELSSLPLPASKDEWSYVVNRLIKGLSSDRNGARLGFSLCLTEVVDLAIKMDDDKAPEELKSMDSFLHLLSKTFSIDPQDEKKKRKGKEERGLMFGKLFALQALLNEPLFSDIFIKDGKITKFTTKFIDELVNLASRKNWIKQPCLFTLYQTIERLLPYSDDSFVKTVVTVLDVNKYTLTNEGLAIYLLFISKGYSSALLSINVTNKGWKYNNPLLKGNLSLVSEVVRESAVVVDDNETKTNNANWHPKLHFVWDILLPILYNDPREEPLKKKKKHNNGSSKSKSEAVGAIEFPEFWKAIVDETYFSDKASSERKFLGLLIFLKALPTVPSKWIACCFSQNLMRCLINQCSDSERHLHKIAEKCLISIVKTCEADPGHKLVPVVGALLFGTNGSINFDRLTKSKTVAKLIATKGLEDDSIGKLFALFTSELNSQKNEAVLHFILDTLLHILRSHKLNLKGEHISTWLMSVLLLPLVKLGFFHATETSPEDKINVSEIARERIYSILSELSSVPTGDAHSWQFHILNELTTVENELTLTNALDEDLTTVKDTGLSVIHSLSVKNDKSSRGIESLLAMCLLQLYSGEADSVATIKEICDYLTEEKSSKNSISLVGITEILLGLLAQKKTVLTKTSLLVWEQLIEDVGSDELNLILDVLSARENKEGFSYLFEGAEEYEKVSGDENEVAPEEESASSDTSDSSSDSDDESEEADNKDVTNIDRQTACALAKALKLPENVVNEDGEVKFNEIDDLEDESSDDESMDDEAMMALDGQLADIFKRRKDALSHVPTGNMRKIEVRDSRESVINFKQRMIDMLTIYVKYVEKLDLEDKDVMKEKLQTVSTFVEPMLKCVQRTLDRPLADKIFKLLKAKIFKVKIPVSAEDGERFVESLQRIHGTYLLAEKSGQYQAIYYSLCSSASIFFCKLLIESRDNKDAAHNEVIDIYAETTKKWMDKKKFPTSVFFDFYNWLSSKRQQQ</sequence>
<dbReference type="PANTHER" id="PTHR13213">
    <property type="entry name" value="MYB-BINDING PROTEIN 1A FAMILY MEMBER"/>
    <property type="match status" value="1"/>
</dbReference>
<feature type="region of interest" description="Disordered" evidence="4">
    <location>
        <begin position="705"/>
        <end position="747"/>
    </location>
</feature>
<dbReference type="Proteomes" id="UP000006310">
    <property type="component" value="Chromosome 5"/>
</dbReference>
<evidence type="ECO:0000313" key="5">
    <source>
        <dbReference type="EMBL" id="CCK70365.1"/>
    </source>
</evidence>
<dbReference type="OMA" id="QWIGILY"/>
<dbReference type="InterPro" id="IPR007015">
    <property type="entry name" value="DNA_pol_V/MYBBP1A"/>
</dbReference>
<dbReference type="GO" id="GO:0032040">
    <property type="term" value="C:small-subunit processome"/>
    <property type="evidence" value="ECO:0007669"/>
    <property type="project" value="EnsemblFungi"/>
</dbReference>
<proteinExistence type="inferred from homology"/>
<dbReference type="GO" id="GO:0042134">
    <property type="term" value="F:rRNA primary transcript binding"/>
    <property type="evidence" value="ECO:0007669"/>
    <property type="project" value="EnsemblFungi"/>
</dbReference>
<dbReference type="GO" id="GO:0000182">
    <property type="term" value="F:rDNA binding"/>
    <property type="evidence" value="ECO:0007669"/>
    <property type="project" value="EnsemblFungi"/>
</dbReference>
<dbReference type="GO" id="GO:0000027">
    <property type="term" value="P:ribosomal large subunit assembly"/>
    <property type="evidence" value="ECO:0007669"/>
    <property type="project" value="EnsemblFungi"/>
</dbReference>
<dbReference type="AlphaFoldDB" id="J7R685"/>
<evidence type="ECO:0000256" key="3">
    <source>
        <dbReference type="ARBA" id="ARBA00023242"/>
    </source>
</evidence>
<evidence type="ECO:0000256" key="2">
    <source>
        <dbReference type="ARBA" id="ARBA00006809"/>
    </source>
</evidence>
<dbReference type="GO" id="GO:0090070">
    <property type="term" value="P:positive regulation of ribosome biogenesis"/>
    <property type="evidence" value="ECO:0007669"/>
    <property type="project" value="EnsemblFungi"/>
</dbReference>
<dbReference type="KEGG" id="kng:KNAG_0E00970"/>
<feature type="compositionally biased region" description="Acidic residues" evidence="4">
    <location>
        <begin position="710"/>
        <end position="721"/>
    </location>
</feature>
<protein>
    <recommendedName>
        <fullName evidence="7">DNA polymerase V</fullName>
    </recommendedName>
</protein>
<dbReference type="GO" id="GO:0009303">
    <property type="term" value="P:rRNA transcription"/>
    <property type="evidence" value="ECO:0007669"/>
    <property type="project" value="EnsemblFungi"/>
</dbReference>
<name>J7R685_HUIN7</name>
<keyword evidence="3" id="KW-0539">Nucleus</keyword>
<dbReference type="GeneID" id="34526065"/>
<dbReference type="eggNOG" id="KOG1926">
    <property type="taxonomic scope" value="Eukaryota"/>
</dbReference>
<reference evidence="6" key="2">
    <citation type="submission" date="2012-08" db="EMBL/GenBank/DDBJ databases">
        <title>Genome sequence of Kazachstania naganishii.</title>
        <authorList>
            <person name="Gordon J.L."/>
            <person name="Armisen D."/>
            <person name="Proux-Wera E."/>
            <person name="OhEigeartaigh S.S."/>
            <person name="Byrne K.P."/>
            <person name="Wolfe K.H."/>
        </authorList>
    </citation>
    <scope>NUCLEOTIDE SEQUENCE [LARGE SCALE GENOMIC DNA]</scope>
    <source>
        <strain evidence="6">ATCC MYA-139 / BCRC 22969 / CBS 8797 / CCRC 22969 / KCTC 17520 / NBRC 10181 / NCYC 3082</strain>
    </source>
</reference>
<comment type="similarity">
    <text evidence="2">Belongs to the MYBBP1A family.</text>
</comment>
<evidence type="ECO:0000313" key="6">
    <source>
        <dbReference type="Proteomes" id="UP000006310"/>
    </source>
</evidence>
<accession>J7R685</accession>
<dbReference type="GO" id="GO:0006355">
    <property type="term" value="P:regulation of DNA-templated transcription"/>
    <property type="evidence" value="ECO:0007669"/>
    <property type="project" value="InterPro"/>
</dbReference>
<reference evidence="5 6" key="1">
    <citation type="journal article" date="2011" name="Proc. Natl. Acad. Sci. U.S.A.">
        <title>Evolutionary erosion of yeast sex chromosomes by mating-type switching accidents.</title>
        <authorList>
            <person name="Gordon J.L."/>
            <person name="Armisen D."/>
            <person name="Proux-Wera E."/>
            <person name="Oheigeartaigh S.S."/>
            <person name="Byrne K.P."/>
            <person name="Wolfe K.H."/>
        </authorList>
    </citation>
    <scope>NUCLEOTIDE SEQUENCE [LARGE SCALE GENOMIC DNA]</scope>
    <source>
        <strain evidence="6">ATCC MYA-139 / BCRC 22969 / CBS 8797 / CCRC 22969 / KCTC 17520 / NBRC 10181 / NCYC 3082</strain>
    </source>
</reference>
<gene>
    <name evidence="5" type="primary">KNAG0E00970</name>
    <name evidence="5" type="ordered locus">KNAG_0E00970</name>
</gene>
<evidence type="ECO:0000256" key="4">
    <source>
        <dbReference type="SAM" id="MobiDB-lite"/>
    </source>
</evidence>